<protein>
    <submittedName>
        <fullName evidence="1">Uncharacterized protein</fullName>
    </submittedName>
</protein>
<dbReference type="KEGG" id="rcf:Poly24_27670"/>
<dbReference type="Proteomes" id="UP000315082">
    <property type="component" value="Chromosome"/>
</dbReference>
<dbReference type="EMBL" id="CP036348">
    <property type="protein sequence ID" value="QDV69053.1"/>
    <property type="molecule type" value="Genomic_DNA"/>
</dbReference>
<evidence type="ECO:0000313" key="2">
    <source>
        <dbReference type="Proteomes" id="UP000315082"/>
    </source>
</evidence>
<name>A0A518JU33_9BACT</name>
<dbReference type="RefSeq" id="WP_145095917.1">
    <property type="nucleotide sequence ID" value="NZ_CP036348.1"/>
</dbReference>
<proteinExistence type="predicted"/>
<dbReference type="AlphaFoldDB" id="A0A518JU33"/>
<gene>
    <name evidence="1" type="ORF">Poly24_27670</name>
</gene>
<keyword evidence="2" id="KW-1185">Reference proteome</keyword>
<organism evidence="1 2">
    <name type="scientific">Rosistilla carotiformis</name>
    <dbReference type="NCBI Taxonomy" id="2528017"/>
    <lineage>
        <taxon>Bacteria</taxon>
        <taxon>Pseudomonadati</taxon>
        <taxon>Planctomycetota</taxon>
        <taxon>Planctomycetia</taxon>
        <taxon>Pirellulales</taxon>
        <taxon>Pirellulaceae</taxon>
        <taxon>Rosistilla</taxon>
    </lineage>
</organism>
<accession>A0A518JU33</accession>
<sequence length="102" mass="10976">MNQTTSIADSNNPAVKSAAQDANAVQDAVNLIAIVGCFHRHLMALRQSGLNGDDLNNHPVSLAFISKLNSLCRMTTEREMAAFSAIDKLSEGESVEYEVIAL</sequence>
<dbReference type="OrthoDB" id="279205at2"/>
<evidence type="ECO:0000313" key="1">
    <source>
        <dbReference type="EMBL" id="QDV69053.1"/>
    </source>
</evidence>
<reference evidence="1 2" key="1">
    <citation type="submission" date="2019-02" db="EMBL/GenBank/DDBJ databases">
        <title>Deep-cultivation of Planctomycetes and their phenomic and genomic characterization uncovers novel biology.</title>
        <authorList>
            <person name="Wiegand S."/>
            <person name="Jogler M."/>
            <person name="Boedeker C."/>
            <person name="Pinto D."/>
            <person name="Vollmers J."/>
            <person name="Rivas-Marin E."/>
            <person name="Kohn T."/>
            <person name="Peeters S.H."/>
            <person name="Heuer A."/>
            <person name="Rast P."/>
            <person name="Oberbeckmann S."/>
            <person name="Bunk B."/>
            <person name="Jeske O."/>
            <person name="Meyerdierks A."/>
            <person name="Storesund J.E."/>
            <person name="Kallscheuer N."/>
            <person name="Luecker S."/>
            <person name="Lage O.M."/>
            <person name="Pohl T."/>
            <person name="Merkel B.J."/>
            <person name="Hornburger P."/>
            <person name="Mueller R.-W."/>
            <person name="Bruemmer F."/>
            <person name="Labrenz M."/>
            <person name="Spormann A.M."/>
            <person name="Op den Camp H."/>
            <person name="Overmann J."/>
            <person name="Amann R."/>
            <person name="Jetten M.S.M."/>
            <person name="Mascher T."/>
            <person name="Medema M.H."/>
            <person name="Devos D.P."/>
            <person name="Kaster A.-K."/>
            <person name="Ovreas L."/>
            <person name="Rohde M."/>
            <person name="Galperin M.Y."/>
            <person name="Jogler C."/>
        </authorList>
    </citation>
    <scope>NUCLEOTIDE SEQUENCE [LARGE SCALE GENOMIC DNA]</scope>
    <source>
        <strain evidence="1 2">Poly24</strain>
    </source>
</reference>